<dbReference type="KEGG" id="xba:C7S18_13070"/>
<feature type="compositionally biased region" description="Gly residues" evidence="2">
    <location>
        <begin position="433"/>
        <end position="447"/>
    </location>
</feature>
<proteinExistence type="predicted"/>
<feature type="coiled-coil region" evidence="1">
    <location>
        <begin position="231"/>
        <end position="292"/>
    </location>
</feature>
<evidence type="ECO:0000313" key="3">
    <source>
        <dbReference type="EMBL" id="AVP98073.1"/>
    </source>
</evidence>
<dbReference type="Proteomes" id="UP000241074">
    <property type="component" value="Chromosome"/>
</dbReference>
<dbReference type="AlphaFoldDB" id="A0A2P1PT98"/>
<organism evidence="3 4">
    <name type="scientific">Ahniella affigens</name>
    <dbReference type="NCBI Taxonomy" id="2021234"/>
    <lineage>
        <taxon>Bacteria</taxon>
        <taxon>Pseudomonadati</taxon>
        <taxon>Pseudomonadota</taxon>
        <taxon>Gammaproteobacteria</taxon>
        <taxon>Lysobacterales</taxon>
        <taxon>Rhodanobacteraceae</taxon>
        <taxon>Ahniella</taxon>
    </lineage>
</organism>
<evidence type="ECO:0000256" key="1">
    <source>
        <dbReference type="SAM" id="Coils"/>
    </source>
</evidence>
<dbReference type="RefSeq" id="WP_106891993.1">
    <property type="nucleotide sequence ID" value="NZ_CP027860.1"/>
</dbReference>
<protein>
    <submittedName>
        <fullName evidence="3">Uncharacterized protein</fullName>
    </submittedName>
</protein>
<reference evidence="3 4" key="2">
    <citation type="submission" date="2018-03" db="EMBL/GenBank/DDBJ databases">
        <authorList>
            <person name="Keele B.F."/>
        </authorList>
    </citation>
    <scope>NUCLEOTIDE SEQUENCE [LARGE SCALE GENOMIC DNA]</scope>
    <source>
        <strain evidence="3 4">D13</strain>
    </source>
</reference>
<dbReference type="OrthoDB" id="274366at2"/>
<evidence type="ECO:0000313" key="4">
    <source>
        <dbReference type="Proteomes" id="UP000241074"/>
    </source>
</evidence>
<reference evidence="3 4" key="1">
    <citation type="submission" date="2018-03" db="EMBL/GenBank/DDBJ databases">
        <title>Ahniella affigens gen. nov., sp. nov., a gammaproteobacterium isolated from sandy soil near a stream.</title>
        <authorList>
            <person name="Ko Y."/>
            <person name="Kim J.-H."/>
        </authorList>
    </citation>
    <scope>NUCLEOTIDE SEQUENCE [LARGE SCALE GENOMIC DNA]</scope>
    <source>
        <strain evidence="3 4">D13</strain>
    </source>
</reference>
<sequence length="470" mass="51811">MSNGTEALRDMDQRIDGARAEASQLATQLDQLLQQQQQARARESSDTEQLARLRLDLLKSGDAGTALDAADQRVLTLLEKRHEHFVALEPRIAESEQQQTALKTTRVERARQRDEALAAQQACYVETAERAKKLPRWQSLSVDLQALQHQAQAAEQKSQVVVADREQKRQPYEADKLFVYLWQRRYGFPEYDAAPLIRTLDGWVARLCKYDGAHRNYRMLLALAEQMAAHVAGLKQRAASLQVELKALEDQALAEAGFAAYQEAVASAETALKHAEQELSDAEQAYQSLLGQRAAFAAGTDSFTVEALQTLTAQMGREDLQTLRQDARATTTPKDDALVAGLANARAAVSKTEQDIATLRARQTVVLQQLSDAEELRRRFRTSSYDSRDSEFGNGIVVGAVIGELLRGAIVLNDAWDQVHRNHRFRVPRDNQGGFGGIPDFGGGNDSSGGFSTDSSFGGDSGGFSTDDSF</sequence>
<feature type="region of interest" description="Disordered" evidence="2">
    <location>
        <begin position="426"/>
        <end position="470"/>
    </location>
</feature>
<accession>A0A2P1PT98</accession>
<name>A0A2P1PT98_9GAMM</name>
<keyword evidence="4" id="KW-1185">Reference proteome</keyword>
<gene>
    <name evidence="3" type="ORF">C7S18_13070</name>
</gene>
<dbReference type="EMBL" id="CP027860">
    <property type="protein sequence ID" value="AVP98073.1"/>
    <property type="molecule type" value="Genomic_DNA"/>
</dbReference>
<feature type="coiled-coil region" evidence="1">
    <location>
        <begin position="8"/>
        <end position="42"/>
    </location>
</feature>
<keyword evidence="1" id="KW-0175">Coiled coil</keyword>
<evidence type="ECO:0000256" key="2">
    <source>
        <dbReference type="SAM" id="MobiDB-lite"/>
    </source>
</evidence>
<feature type="compositionally biased region" description="Low complexity" evidence="2">
    <location>
        <begin position="448"/>
        <end position="470"/>
    </location>
</feature>